<dbReference type="KEGG" id="fgi:OP10G_0947"/>
<accession>A0A068NNH7</accession>
<dbReference type="eggNOG" id="COG4219">
    <property type="taxonomic scope" value="Bacteria"/>
</dbReference>
<evidence type="ECO:0000313" key="5">
    <source>
        <dbReference type="Proteomes" id="UP000027982"/>
    </source>
</evidence>
<dbReference type="InterPro" id="IPR052173">
    <property type="entry name" value="Beta-lactam_resp_regulator"/>
</dbReference>
<dbReference type="Pfam" id="PF05569">
    <property type="entry name" value="Peptidase_M56"/>
    <property type="match status" value="1"/>
</dbReference>
<dbReference type="AlphaFoldDB" id="A0A068NNH7"/>
<dbReference type="STRING" id="661478.OP10G_0947"/>
<feature type="transmembrane region" description="Helical" evidence="2">
    <location>
        <begin position="43"/>
        <end position="63"/>
    </location>
</feature>
<dbReference type="PANTHER" id="PTHR34978:SF3">
    <property type="entry name" value="SLR0241 PROTEIN"/>
    <property type="match status" value="1"/>
</dbReference>
<protein>
    <submittedName>
        <fullName evidence="4">TonB family protein</fullName>
    </submittedName>
</protein>
<dbReference type="EMBL" id="CP007139">
    <property type="protein sequence ID" value="AIE84315.1"/>
    <property type="molecule type" value="Genomic_DNA"/>
</dbReference>
<gene>
    <name evidence="4" type="ORF">OP10G_0947</name>
</gene>
<dbReference type="HOGENOM" id="CLU_417239_0_0_0"/>
<dbReference type="Proteomes" id="UP000027982">
    <property type="component" value="Chromosome"/>
</dbReference>
<sequence length="657" mass="69482">MNGEGWLDLSLACAGFVAVSTAFLLLAWGVTRLLSRHSAATRHLVWSVAFVAALVTPIAGLLLPSHPIPVVRIAAEAAPVETLNAVELTLPMSDRPAVTELPPVDPAKPRLPAVVGLWVFGAVLAGAEALVALIALCLLRRRAVAPAVDVTHLADRAGLERNWELRVAAGPYPPTAMTWGIRRPVVMLPEVALAWPQERLEAVVLHELAHVRRRDCASQLVAVATCALYWFNPVVWLCARAMRAEAEGAADDAVLRSGVTPSVYAEALLGIAAALGRRRQPFAAVGVPIMKRSKIERRIEAILDPRARRRGATLTETLVAATLGIATLFPLATLRPAVVQSPPPALLAPTAPVAVRPAKAVIAPQAISRPGKAKKLKHSSAKRHSHRPTANSVPVYVVSVPAYVVSAAPKPAPAAPRPSINLRAVTAPHAVSGLRWVPSVAPRTVDIALSTPSAIASVAPQVTSPSSAQATSNLSARLASSITFTTSPIQTHAAVTTSAPLATNLANSISLVRAQADARPATLSAQLELVQAARAKKGTESAQLAGSGLRIETALAAKAAAEQRLTVQQLQGLKVKLLNQKLAVEQLSLAKSQFDATALQRAAAEQRLTVEKLQSLRLHRMSGKLGKTELEIAKTRLTIARAQLKLAKQLAELHRKK</sequence>
<proteinExistence type="predicted"/>
<evidence type="ECO:0000256" key="1">
    <source>
        <dbReference type="SAM" id="MobiDB-lite"/>
    </source>
</evidence>
<dbReference type="RefSeq" id="WP_025227041.1">
    <property type="nucleotide sequence ID" value="NZ_CP007139.1"/>
</dbReference>
<feature type="transmembrane region" description="Helical" evidence="2">
    <location>
        <begin position="6"/>
        <end position="31"/>
    </location>
</feature>
<name>A0A068NNH7_FIMGI</name>
<feature type="transmembrane region" description="Helical" evidence="2">
    <location>
        <begin position="115"/>
        <end position="139"/>
    </location>
</feature>
<dbReference type="PANTHER" id="PTHR34978">
    <property type="entry name" value="POSSIBLE SENSOR-TRANSDUCER PROTEIN BLAR"/>
    <property type="match status" value="1"/>
</dbReference>
<feature type="compositionally biased region" description="Basic residues" evidence="1">
    <location>
        <begin position="371"/>
        <end position="387"/>
    </location>
</feature>
<keyword evidence="5" id="KW-1185">Reference proteome</keyword>
<dbReference type="Gene3D" id="3.30.2010.10">
    <property type="entry name" value="Metalloproteases ('zincins'), catalytic domain"/>
    <property type="match status" value="1"/>
</dbReference>
<organism evidence="4 5">
    <name type="scientific">Fimbriimonas ginsengisoli Gsoil 348</name>
    <dbReference type="NCBI Taxonomy" id="661478"/>
    <lineage>
        <taxon>Bacteria</taxon>
        <taxon>Bacillati</taxon>
        <taxon>Armatimonadota</taxon>
        <taxon>Fimbriimonadia</taxon>
        <taxon>Fimbriimonadales</taxon>
        <taxon>Fimbriimonadaceae</taxon>
        <taxon>Fimbriimonas</taxon>
    </lineage>
</organism>
<dbReference type="CDD" id="cd07341">
    <property type="entry name" value="M56_BlaR1_MecR1_like"/>
    <property type="match status" value="1"/>
</dbReference>
<feature type="transmembrane region" description="Helical" evidence="2">
    <location>
        <begin position="314"/>
        <end position="334"/>
    </location>
</feature>
<keyword evidence="2" id="KW-0472">Membrane</keyword>
<feature type="domain" description="Peptidase M56" evidence="3">
    <location>
        <begin position="20"/>
        <end position="302"/>
    </location>
</feature>
<dbReference type="InterPro" id="IPR008756">
    <property type="entry name" value="Peptidase_M56"/>
</dbReference>
<evidence type="ECO:0000259" key="3">
    <source>
        <dbReference type="Pfam" id="PF05569"/>
    </source>
</evidence>
<keyword evidence="2" id="KW-0812">Transmembrane</keyword>
<reference evidence="4 5" key="1">
    <citation type="journal article" date="2014" name="PLoS ONE">
        <title>The first complete genome sequence of the class fimbriimonadia in the phylum armatimonadetes.</title>
        <authorList>
            <person name="Hu Z.Y."/>
            <person name="Wang Y.Z."/>
            <person name="Im W.T."/>
            <person name="Wang S.Y."/>
            <person name="Zhao G.P."/>
            <person name="Zheng H.J."/>
            <person name="Quan Z.X."/>
        </authorList>
    </citation>
    <scope>NUCLEOTIDE SEQUENCE [LARGE SCALE GENOMIC DNA]</scope>
    <source>
        <strain evidence="4">Gsoil 348</strain>
    </source>
</reference>
<evidence type="ECO:0000313" key="4">
    <source>
        <dbReference type="EMBL" id="AIE84315.1"/>
    </source>
</evidence>
<dbReference type="OrthoDB" id="129051at2"/>
<feature type="region of interest" description="Disordered" evidence="1">
    <location>
        <begin position="369"/>
        <end position="390"/>
    </location>
</feature>
<keyword evidence="2" id="KW-1133">Transmembrane helix</keyword>
<evidence type="ECO:0000256" key="2">
    <source>
        <dbReference type="SAM" id="Phobius"/>
    </source>
</evidence>